<dbReference type="Gene3D" id="1.10.10.10">
    <property type="entry name" value="Winged helix-like DNA-binding domain superfamily/Winged helix DNA-binding domain"/>
    <property type="match status" value="1"/>
</dbReference>
<evidence type="ECO:0000256" key="3">
    <source>
        <dbReference type="ARBA" id="ARBA00023163"/>
    </source>
</evidence>
<dbReference type="STRING" id="910347.SAMN05421773_103159"/>
<keyword evidence="2 5" id="KW-0238">DNA-binding</keyword>
<dbReference type="AlphaFoldDB" id="A0A1I1IYU7"/>
<evidence type="ECO:0000313" key="6">
    <source>
        <dbReference type="Proteomes" id="UP000199207"/>
    </source>
</evidence>
<sequence length="256" mass="26795">MEHTHMDAAIRFPVRTPPATAPSRLTPLATAATAVPPAATPAAPEPAAGPVRSLPARHSVRAQILEALRGALASGELKPGEVYSAPVLAERYGVSPTPVREAMQQLASEGAVEAVPNRGFRVAGISARDLAELAEVRAALEVPAVGRLAGAVPEDGIAELRLLAQDAAEAAGYGCRVRYGEADLLFHRALLELSGNRQLVTVATDLFRRAQRPVPGRRPPGTAELLADALEHVALIDALAAGDADTAARLTREHIR</sequence>
<proteinExistence type="predicted"/>
<gene>
    <name evidence="5" type="ORF">SAMN05421773_103159</name>
</gene>
<dbReference type="PROSITE" id="PS50949">
    <property type="entry name" value="HTH_GNTR"/>
    <property type="match status" value="1"/>
</dbReference>
<organism evidence="5 6">
    <name type="scientific">Streptomyces aidingensis</name>
    <dbReference type="NCBI Taxonomy" id="910347"/>
    <lineage>
        <taxon>Bacteria</taxon>
        <taxon>Bacillati</taxon>
        <taxon>Actinomycetota</taxon>
        <taxon>Actinomycetes</taxon>
        <taxon>Kitasatosporales</taxon>
        <taxon>Streptomycetaceae</taxon>
        <taxon>Streptomyces</taxon>
    </lineage>
</organism>
<dbReference type="InterPro" id="IPR008920">
    <property type="entry name" value="TF_FadR/GntR_C"/>
</dbReference>
<accession>A0A1I1IYU7</accession>
<dbReference type="GO" id="GO:0003677">
    <property type="term" value="F:DNA binding"/>
    <property type="evidence" value="ECO:0007669"/>
    <property type="project" value="UniProtKB-KW"/>
</dbReference>
<dbReference type="CDD" id="cd07377">
    <property type="entry name" value="WHTH_GntR"/>
    <property type="match status" value="1"/>
</dbReference>
<keyword evidence="6" id="KW-1185">Reference proteome</keyword>
<dbReference type="SMART" id="SM00895">
    <property type="entry name" value="FCD"/>
    <property type="match status" value="1"/>
</dbReference>
<dbReference type="InterPro" id="IPR011711">
    <property type="entry name" value="GntR_C"/>
</dbReference>
<name>A0A1I1IYU7_9ACTN</name>
<dbReference type="RefSeq" id="WP_093837999.1">
    <property type="nucleotide sequence ID" value="NZ_FOLM01000003.1"/>
</dbReference>
<evidence type="ECO:0000256" key="2">
    <source>
        <dbReference type="ARBA" id="ARBA00023125"/>
    </source>
</evidence>
<dbReference type="SUPFAM" id="SSF46785">
    <property type="entry name" value="Winged helix' DNA-binding domain"/>
    <property type="match status" value="1"/>
</dbReference>
<keyword evidence="3" id="KW-0804">Transcription</keyword>
<evidence type="ECO:0000256" key="1">
    <source>
        <dbReference type="ARBA" id="ARBA00023015"/>
    </source>
</evidence>
<evidence type="ECO:0000259" key="4">
    <source>
        <dbReference type="PROSITE" id="PS50949"/>
    </source>
</evidence>
<dbReference type="EMBL" id="FOLM01000003">
    <property type="protein sequence ID" value="SFC38853.1"/>
    <property type="molecule type" value="Genomic_DNA"/>
</dbReference>
<dbReference type="GO" id="GO:0003700">
    <property type="term" value="F:DNA-binding transcription factor activity"/>
    <property type="evidence" value="ECO:0007669"/>
    <property type="project" value="InterPro"/>
</dbReference>
<evidence type="ECO:0000313" key="5">
    <source>
        <dbReference type="EMBL" id="SFC38853.1"/>
    </source>
</evidence>
<dbReference type="Gene3D" id="1.20.120.530">
    <property type="entry name" value="GntR ligand-binding domain-like"/>
    <property type="match status" value="1"/>
</dbReference>
<keyword evidence="1" id="KW-0805">Transcription regulation</keyword>
<feature type="domain" description="HTH gntR-type" evidence="4">
    <location>
        <begin position="58"/>
        <end position="125"/>
    </location>
</feature>
<dbReference type="Pfam" id="PF07729">
    <property type="entry name" value="FCD"/>
    <property type="match status" value="1"/>
</dbReference>
<dbReference type="Proteomes" id="UP000199207">
    <property type="component" value="Unassembled WGS sequence"/>
</dbReference>
<dbReference type="InterPro" id="IPR000524">
    <property type="entry name" value="Tscrpt_reg_HTH_GntR"/>
</dbReference>
<dbReference type="OrthoDB" id="3864082at2"/>
<dbReference type="InterPro" id="IPR036390">
    <property type="entry name" value="WH_DNA-bd_sf"/>
</dbReference>
<dbReference type="Pfam" id="PF00392">
    <property type="entry name" value="GntR"/>
    <property type="match status" value="1"/>
</dbReference>
<reference evidence="5 6" key="1">
    <citation type="submission" date="2016-10" db="EMBL/GenBank/DDBJ databases">
        <authorList>
            <person name="de Groot N.N."/>
        </authorList>
    </citation>
    <scope>NUCLEOTIDE SEQUENCE [LARGE SCALE GENOMIC DNA]</scope>
    <source>
        <strain evidence="5 6">CGMCC 4.5739</strain>
    </source>
</reference>
<protein>
    <submittedName>
        <fullName evidence="5">DNA-binding transcriptional regulator, GntR family</fullName>
    </submittedName>
</protein>
<dbReference type="PANTHER" id="PTHR43537:SF45">
    <property type="entry name" value="GNTR FAMILY REGULATORY PROTEIN"/>
    <property type="match status" value="1"/>
</dbReference>
<dbReference type="InterPro" id="IPR036388">
    <property type="entry name" value="WH-like_DNA-bd_sf"/>
</dbReference>
<dbReference type="SUPFAM" id="SSF48008">
    <property type="entry name" value="GntR ligand-binding domain-like"/>
    <property type="match status" value="1"/>
</dbReference>
<dbReference type="PANTHER" id="PTHR43537">
    <property type="entry name" value="TRANSCRIPTIONAL REGULATOR, GNTR FAMILY"/>
    <property type="match status" value="1"/>
</dbReference>
<dbReference type="SMART" id="SM00345">
    <property type="entry name" value="HTH_GNTR"/>
    <property type="match status" value="1"/>
</dbReference>